<keyword evidence="4" id="KW-0479">Metal-binding</keyword>
<name>A0A2P2DAL3_9LEPT</name>
<evidence type="ECO:0000256" key="3">
    <source>
        <dbReference type="ARBA" id="ARBA00022679"/>
    </source>
</evidence>
<keyword evidence="5" id="KW-0378">Hydrolase</keyword>
<dbReference type="EMBL" id="BFAZ01000005">
    <property type="protein sequence ID" value="GBF41598.1"/>
    <property type="molecule type" value="Genomic_DNA"/>
</dbReference>
<comment type="catalytic activity">
    <reaction evidence="1">
        <text>inosine + phosphate = alpha-D-ribose 1-phosphate + hypoxanthine</text>
        <dbReference type="Rhea" id="RHEA:27646"/>
        <dbReference type="ChEBI" id="CHEBI:17368"/>
        <dbReference type="ChEBI" id="CHEBI:17596"/>
        <dbReference type="ChEBI" id="CHEBI:43474"/>
        <dbReference type="ChEBI" id="CHEBI:57720"/>
        <dbReference type="EC" id="2.4.2.1"/>
    </reaction>
    <physiologicalReaction direction="left-to-right" evidence="1">
        <dbReference type="Rhea" id="RHEA:27647"/>
    </physiologicalReaction>
</comment>
<dbReference type="PANTHER" id="PTHR30616">
    <property type="entry name" value="UNCHARACTERIZED PROTEIN YFIH"/>
    <property type="match status" value="1"/>
</dbReference>
<accession>A0A2P2DAL3</accession>
<reference evidence="11" key="1">
    <citation type="journal article" date="2019" name="Microbiol. Immunol.">
        <title>Molecular and phenotypic characterization of Leptospira johnsonii sp. nov., Leptospira ellinghausenii sp. nov. and Leptospira ryugenii sp. nov. isolated from soil and water in Japan.</title>
        <authorList>
            <person name="Masuzawa T."/>
            <person name="Saito M."/>
            <person name="Nakao R."/>
            <person name="Nikaido Y."/>
            <person name="Matsumoto M."/>
            <person name="Ogawa M."/>
            <person name="Yokoyama M."/>
            <person name="Hidaka Y."/>
            <person name="Tomita J."/>
            <person name="Sakakibara K."/>
            <person name="Suzuki K."/>
            <person name="Yasuda S."/>
            <person name="Sato H."/>
            <person name="Yamaguchi M."/>
            <person name="Yoshida S.I."/>
            <person name="Koizumi N."/>
            <person name="Kawamura Y."/>
        </authorList>
    </citation>
    <scope>NUCLEOTIDE SEQUENCE [LARGE SCALE GENOMIC DNA]</scope>
    <source>
        <strain evidence="11">E18</strain>
    </source>
</reference>
<protein>
    <submittedName>
        <fullName evidence="10">YfiH family protein</fullName>
    </submittedName>
</protein>
<evidence type="ECO:0000256" key="6">
    <source>
        <dbReference type="ARBA" id="ARBA00022833"/>
    </source>
</evidence>
<proteinExistence type="inferred from homology"/>
<comment type="caution">
    <text evidence="10">The sequence shown here is derived from an EMBL/GenBank/DDBJ whole genome shotgun (WGS) entry which is preliminary data.</text>
</comment>
<dbReference type="PANTHER" id="PTHR30616:SF2">
    <property type="entry name" value="PURINE NUCLEOSIDE PHOSPHORYLASE LACC1"/>
    <property type="match status" value="1"/>
</dbReference>
<gene>
    <name evidence="10" type="ORF">LPTSP2_08780</name>
</gene>
<evidence type="ECO:0000313" key="10">
    <source>
        <dbReference type="EMBL" id="GBF41598.1"/>
    </source>
</evidence>
<dbReference type="Gene3D" id="3.60.140.10">
    <property type="entry name" value="CNF1/YfiH-like putative cysteine hydrolases"/>
    <property type="match status" value="1"/>
</dbReference>
<dbReference type="GO" id="GO:0005507">
    <property type="term" value="F:copper ion binding"/>
    <property type="evidence" value="ECO:0007669"/>
    <property type="project" value="TreeGrafter"/>
</dbReference>
<dbReference type="InterPro" id="IPR038371">
    <property type="entry name" value="Cu_polyphenol_OxRdtase_sf"/>
</dbReference>
<dbReference type="GO" id="GO:0017061">
    <property type="term" value="F:S-methyl-5-thioadenosine phosphorylase activity"/>
    <property type="evidence" value="ECO:0007669"/>
    <property type="project" value="UniProtKB-EC"/>
</dbReference>
<dbReference type="Proteomes" id="UP000245206">
    <property type="component" value="Unassembled WGS sequence"/>
</dbReference>
<evidence type="ECO:0000256" key="1">
    <source>
        <dbReference type="ARBA" id="ARBA00000553"/>
    </source>
</evidence>
<evidence type="ECO:0000256" key="4">
    <source>
        <dbReference type="ARBA" id="ARBA00022723"/>
    </source>
</evidence>
<dbReference type="InterPro" id="IPR011324">
    <property type="entry name" value="Cytotoxic_necrot_fac-like_cat"/>
</dbReference>
<comment type="similarity">
    <text evidence="2">Belongs to the purine nucleoside phosphorylase YfiH/LACC1 family.</text>
</comment>
<evidence type="ECO:0000256" key="2">
    <source>
        <dbReference type="ARBA" id="ARBA00007353"/>
    </source>
</evidence>
<evidence type="ECO:0000256" key="5">
    <source>
        <dbReference type="ARBA" id="ARBA00022801"/>
    </source>
</evidence>
<keyword evidence="6" id="KW-0862">Zinc</keyword>
<dbReference type="RefSeq" id="WP_108958781.1">
    <property type="nucleotide sequence ID" value="NZ_BFAZ01000005.1"/>
</dbReference>
<evidence type="ECO:0000256" key="7">
    <source>
        <dbReference type="ARBA" id="ARBA00047989"/>
    </source>
</evidence>
<sequence length="244" mass="27803">MKQSVLVPYGKITYGTLGKVELSNTIQGNQVFPKSAKDWLTYTREVFSETYSIPTYQIHSLGQVHGDHIEKFPSETNHIPVIEVKQGDGLFSLQKNQVLVVRTADCVPVFLYSIKQPFVSVLHSGWKGTQLGITEKMIEKLISEGFSFEELILELGPYIQRKHYEVGEDVAVFFTELGTEVCMPISGGKFLLDVGLAITKRVEQRFGENIRIVNRHTDVFQSPLYFSHRTKEEGRNLNFILWES</sequence>
<dbReference type="Pfam" id="PF02578">
    <property type="entry name" value="Cu-oxidase_4"/>
    <property type="match status" value="1"/>
</dbReference>
<dbReference type="InterPro" id="IPR003730">
    <property type="entry name" value="Cu_polyphenol_OxRdtase"/>
</dbReference>
<keyword evidence="11" id="KW-1185">Reference proteome</keyword>
<evidence type="ECO:0000313" key="11">
    <source>
        <dbReference type="Proteomes" id="UP000245206"/>
    </source>
</evidence>
<organism evidence="10 11">
    <name type="scientific">Leptospira ellinghausenii</name>
    <dbReference type="NCBI Taxonomy" id="1917822"/>
    <lineage>
        <taxon>Bacteria</taxon>
        <taxon>Pseudomonadati</taxon>
        <taxon>Spirochaetota</taxon>
        <taxon>Spirochaetia</taxon>
        <taxon>Leptospirales</taxon>
        <taxon>Leptospiraceae</taxon>
        <taxon>Leptospira</taxon>
    </lineage>
</organism>
<dbReference type="CDD" id="cd16833">
    <property type="entry name" value="YfiH"/>
    <property type="match status" value="1"/>
</dbReference>
<comment type="catalytic activity">
    <reaction evidence="8">
        <text>adenosine + phosphate = alpha-D-ribose 1-phosphate + adenine</text>
        <dbReference type="Rhea" id="RHEA:27642"/>
        <dbReference type="ChEBI" id="CHEBI:16335"/>
        <dbReference type="ChEBI" id="CHEBI:16708"/>
        <dbReference type="ChEBI" id="CHEBI:43474"/>
        <dbReference type="ChEBI" id="CHEBI:57720"/>
        <dbReference type="EC" id="2.4.2.1"/>
    </reaction>
    <physiologicalReaction direction="left-to-right" evidence="8">
        <dbReference type="Rhea" id="RHEA:27643"/>
    </physiologicalReaction>
</comment>
<dbReference type="SUPFAM" id="SSF64438">
    <property type="entry name" value="CNF1/YfiH-like putative cysteine hydrolases"/>
    <property type="match status" value="1"/>
</dbReference>
<comment type="catalytic activity">
    <reaction evidence="7">
        <text>adenosine + H2O + H(+) = inosine + NH4(+)</text>
        <dbReference type="Rhea" id="RHEA:24408"/>
        <dbReference type="ChEBI" id="CHEBI:15377"/>
        <dbReference type="ChEBI" id="CHEBI:15378"/>
        <dbReference type="ChEBI" id="CHEBI:16335"/>
        <dbReference type="ChEBI" id="CHEBI:17596"/>
        <dbReference type="ChEBI" id="CHEBI:28938"/>
        <dbReference type="EC" id="3.5.4.4"/>
    </reaction>
    <physiologicalReaction direction="left-to-right" evidence="7">
        <dbReference type="Rhea" id="RHEA:24409"/>
    </physiologicalReaction>
</comment>
<comment type="catalytic activity">
    <reaction evidence="9">
        <text>S-methyl-5'-thioadenosine + phosphate = 5-(methylsulfanyl)-alpha-D-ribose 1-phosphate + adenine</text>
        <dbReference type="Rhea" id="RHEA:11852"/>
        <dbReference type="ChEBI" id="CHEBI:16708"/>
        <dbReference type="ChEBI" id="CHEBI:17509"/>
        <dbReference type="ChEBI" id="CHEBI:43474"/>
        <dbReference type="ChEBI" id="CHEBI:58533"/>
        <dbReference type="EC" id="2.4.2.28"/>
    </reaction>
    <physiologicalReaction direction="left-to-right" evidence="9">
        <dbReference type="Rhea" id="RHEA:11853"/>
    </physiologicalReaction>
</comment>
<dbReference type="GO" id="GO:0016787">
    <property type="term" value="F:hydrolase activity"/>
    <property type="evidence" value="ECO:0007669"/>
    <property type="project" value="UniProtKB-KW"/>
</dbReference>
<dbReference type="OrthoDB" id="4279at2"/>
<dbReference type="AlphaFoldDB" id="A0A2P2DAL3"/>
<evidence type="ECO:0000256" key="9">
    <source>
        <dbReference type="ARBA" id="ARBA00049893"/>
    </source>
</evidence>
<keyword evidence="3" id="KW-0808">Transferase</keyword>
<evidence type="ECO:0000256" key="8">
    <source>
        <dbReference type="ARBA" id="ARBA00048968"/>
    </source>
</evidence>